<evidence type="ECO:0000313" key="10">
    <source>
        <dbReference type="EMBL" id="VDI28354.1"/>
    </source>
</evidence>
<comment type="pathway">
    <text evidence="1">Phospholipid metabolism; phosphatidylcholine biosynthesis.</text>
</comment>
<reference evidence="10" key="1">
    <citation type="submission" date="2018-11" db="EMBL/GenBank/DDBJ databases">
        <authorList>
            <person name="Alioto T."/>
            <person name="Alioto T."/>
        </authorList>
    </citation>
    <scope>NUCLEOTIDE SEQUENCE</scope>
</reference>
<comment type="pathway">
    <text evidence="2">Lipid metabolism.</text>
</comment>
<dbReference type="PANTHER" id="PTHR44307">
    <property type="entry name" value="PHOSPHOETHANOLAMINE METHYLTRANSFERASE"/>
    <property type="match status" value="1"/>
</dbReference>
<dbReference type="CDD" id="cd02440">
    <property type="entry name" value="AdoMet_MTases"/>
    <property type="match status" value="1"/>
</dbReference>
<dbReference type="EMBL" id="UYJE01004478">
    <property type="protein sequence ID" value="VDI28354.1"/>
    <property type="molecule type" value="Genomic_DNA"/>
</dbReference>
<evidence type="ECO:0000256" key="2">
    <source>
        <dbReference type="ARBA" id="ARBA00005189"/>
    </source>
</evidence>
<proteinExistence type="predicted"/>
<keyword evidence="11" id="KW-1185">Reference proteome</keyword>
<dbReference type="GO" id="GO:0032259">
    <property type="term" value="P:methylation"/>
    <property type="evidence" value="ECO:0007669"/>
    <property type="project" value="UniProtKB-KW"/>
</dbReference>
<gene>
    <name evidence="10" type="ORF">MGAL_10B077180</name>
</gene>
<feature type="non-terminal residue" evidence="10">
    <location>
        <position position="1"/>
    </location>
</feature>
<comment type="catalytic activity">
    <reaction evidence="8">
        <text>N-methylethanolamine phosphate + S-adenosyl-L-methionine = N,N-dimethylethanolamine phosphate + S-adenosyl-L-homocysteine + H(+)</text>
        <dbReference type="Rhea" id="RHEA:25321"/>
        <dbReference type="ChEBI" id="CHEBI:15378"/>
        <dbReference type="ChEBI" id="CHEBI:57781"/>
        <dbReference type="ChEBI" id="CHEBI:57856"/>
        <dbReference type="ChEBI" id="CHEBI:58641"/>
        <dbReference type="ChEBI" id="CHEBI:59789"/>
        <dbReference type="EC" id="2.1.1.103"/>
    </reaction>
    <physiologicalReaction direction="left-to-right" evidence="8">
        <dbReference type="Rhea" id="RHEA:25322"/>
    </physiologicalReaction>
</comment>
<dbReference type="SUPFAM" id="SSF53335">
    <property type="entry name" value="S-adenosyl-L-methionine-dependent methyltransferases"/>
    <property type="match status" value="1"/>
</dbReference>
<evidence type="ECO:0000256" key="4">
    <source>
        <dbReference type="ARBA" id="ARBA00022679"/>
    </source>
</evidence>
<sequence>MTDTSARNAMTKYWEEHSQDATLEEMMLDSSARDLCKDEEPEILSYLPNLKSKDVVELGAGIGRYTAIFAEKSKSVIAVDFMQKFLNKNMENNCKFNNIDYMCSDVTKLQLLEQ</sequence>
<keyword evidence="4 10" id="KW-0808">Transferase</keyword>
<evidence type="ECO:0000256" key="8">
    <source>
        <dbReference type="ARBA" id="ARBA00047841"/>
    </source>
</evidence>
<evidence type="ECO:0000256" key="6">
    <source>
        <dbReference type="ARBA" id="ARBA00047619"/>
    </source>
</evidence>
<evidence type="ECO:0000313" key="11">
    <source>
        <dbReference type="Proteomes" id="UP000596742"/>
    </source>
</evidence>
<dbReference type="Pfam" id="PF13649">
    <property type="entry name" value="Methyltransf_25"/>
    <property type="match status" value="1"/>
</dbReference>
<evidence type="ECO:0000256" key="5">
    <source>
        <dbReference type="ARBA" id="ARBA00035674"/>
    </source>
</evidence>
<dbReference type="InterPro" id="IPR041698">
    <property type="entry name" value="Methyltransf_25"/>
</dbReference>
<name>A0A8B6E1V1_MYTGA</name>
<comment type="caution">
    <text evidence="10">The sequence shown here is derived from an EMBL/GenBank/DDBJ whole genome shotgun (WGS) entry which is preliminary data.</text>
</comment>
<dbReference type="GO" id="GO:0000234">
    <property type="term" value="F:phosphoethanolamine N-methyltransferase activity"/>
    <property type="evidence" value="ECO:0007669"/>
    <property type="project" value="UniProtKB-EC"/>
</dbReference>
<organism evidence="10 11">
    <name type="scientific">Mytilus galloprovincialis</name>
    <name type="common">Mediterranean mussel</name>
    <dbReference type="NCBI Taxonomy" id="29158"/>
    <lineage>
        <taxon>Eukaryota</taxon>
        <taxon>Metazoa</taxon>
        <taxon>Spiralia</taxon>
        <taxon>Lophotrochozoa</taxon>
        <taxon>Mollusca</taxon>
        <taxon>Bivalvia</taxon>
        <taxon>Autobranchia</taxon>
        <taxon>Pteriomorphia</taxon>
        <taxon>Mytilida</taxon>
        <taxon>Mytiloidea</taxon>
        <taxon>Mytilidae</taxon>
        <taxon>Mytilinae</taxon>
        <taxon>Mytilus</taxon>
    </lineage>
</organism>
<comment type="catalytic activity">
    <reaction evidence="6">
        <text>N,N-dimethylethanolamine phosphate + S-adenosyl-L-methionine = phosphocholine + S-adenosyl-L-homocysteine + H(+)</text>
        <dbReference type="Rhea" id="RHEA:25325"/>
        <dbReference type="ChEBI" id="CHEBI:15378"/>
        <dbReference type="ChEBI" id="CHEBI:57856"/>
        <dbReference type="ChEBI" id="CHEBI:58641"/>
        <dbReference type="ChEBI" id="CHEBI:59789"/>
        <dbReference type="ChEBI" id="CHEBI:295975"/>
        <dbReference type="EC" id="2.1.1.103"/>
    </reaction>
    <physiologicalReaction direction="left-to-right" evidence="6">
        <dbReference type="Rhea" id="RHEA:25326"/>
    </physiologicalReaction>
</comment>
<accession>A0A8B6E1V1</accession>
<keyword evidence="3 10" id="KW-0489">Methyltransferase</keyword>
<evidence type="ECO:0000259" key="9">
    <source>
        <dbReference type="Pfam" id="PF13649"/>
    </source>
</evidence>
<dbReference type="OrthoDB" id="8300214at2759"/>
<dbReference type="Gene3D" id="3.40.50.150">
    <property type="entry name" value="Vaccinia Virus protein VP39"/>
    <property type="match status" value="1"/>
</dbReference>
<evidence type="ECO:0000256" key="7">
    <source>
        <dbReference type="ARBA" id="ARBA00047622"/>
    </source>
</evidence>
<dbReference type="EC" id="2.1.1.103" evidence="5"/>
<evidence type="ECO:0000256" key="3">
    <source>
        <dbReference type="ARBA" id="ARBA00022603"/>
    </source>
</evidence>
<evidence type="ECO:0000256" key="1">
    <source>
        <dbReference type="ARBA" id="ARBA00004969"/>
    </source>
</evidence>
<dbReference type="InterPro" id="IPR029063">
    <property type="entry name" value="SAM-dependent_MTases_sf"/>
</dbReference>
<comment type="catalytic activity">
    <reaction evidence="7">
        <text>phosphoethanolamine + S-adenosyl-L-methionine = N-methylethanolamine phosphate + S-adenosyl-L-homocysteine + H(+)</text>
        <dbReference type="Rhea" id="RHEA:20365"/>
        <dbReference type="ChEBI" id="CHEBI:15378"/>
        <dbReference type="ChEBI" id="CHEBI:57781"/>
        <dbReference type="ChEBI" id="CHEBI:57856"/>
        <dbReference type="ChEBI" id="CHEBI:58190"/>
        <dbReference type="ChEBI" id="CHEBI:59789"/>
        <dbReference type="EC" id="2.1.1.103"/>
    </reaction>
    <physiologicalReaction direction="left-to-right" evidence="7">
        <dbReference type="Rhea" id="RHEA:20366"/>
    </physiologicalReaction>
</comment>
<dbReference type="PANTHER" id="PTHR44307:SF2">
    <property type="entry name" value="PHOSPHOETHANOLAMINE METHYLTRANSFERASE ISOFORM X1"/>
    <property type="match status" value="1"/>
</dbReference>
<dbReference type="AlphaFoldDB" id="A0A8B6E1V1"/>
<protein>
    <recommendedName>
        <fullName evidence="5">phosphoethanolamine N-methyltransferase</fullName>
        <ecNumber evidence="5">2.1.1.103</ecNumber>
    </recommendedName>
</protein>
<dbReference type="Proteomes" id="UP000596742">
    <property type="component" value="Unassembled WGS sequence"/>
</dbReference>
<feature type="domain" description="Methyltransferase" evidence="9">
    <location>
        <begin position="55"/>
        <end position="112"/>
    </location>
</feature>